<keyword evidence="1" id="KW-1133">Transmembrane helix</keyword>
<dbReference type="AlphaFoldDB" id="A0A1L9V9C8"/>
<proteinExistence type="predicted"/>
<evidence type="ECO:0000256" key="1">
    <source>
        <dbReference type="SAM" id="Phobius"/>
    </source>
</evidence>
<dbReference type="GeneID" id="34463777"/>
<accession>A0A1L9V9C8</accession>
<evidence type="ECO:0000313" key="2">
    <source>
        <dbReference type="EMBL" id="OJJ80537.1"/>
    </source>
</evidence>
<feature type="transmembrane region" description="Helical" evidence="1">
    <location>
        <begin position="54"/>
        <end position="74"/>
    </location>
</feature>
<gene>
    <name evidence="2" type="ORF">ASPGLDRAFT_51373</name>
</gene>
<keyword evidence="1" id="KW-0812">Transmembrane</keyword>
<evidence type="ECO:0000313" key="3">
    <source>
        <dbReference type="Proteomes" id="UP000184300"/>
    </source>
</evidence>
<dbReference type="RefSeq" id="XP_022397235.1">
    <property type="nucleotide sequence ID" value="XM_022547516.1"/>
</dbReference>
<keyword evidence="1" id="KW-0472">Membrane</keyword>
<sequence>MIDHVFGRRSTKLRRAQVLVVLVVISFGFLYLLKGNEHGPSFISKFSSYPTGTVTVWKVAVALLLWLYFCRNFATITDLE</sequence>
<organism evidence="2 3">
    <name type="scientific">Aspergillus glaucus CBS 516.65</name>
    <dbReference type="NCBI Taxonomy" id="1160497"/>
    <lineage>
        <taxon>Eukaryota</taxon>
        <taxon>Fungi</taxon>
        <taxon>Dikarya</taxon>
        <taxon>Ascomycota</taxon>
        <taxon>Pezizomycotina</taxon>
        <taxon>Eurotiomycetes</taxon>
        <taxon>Eurotiomycetidae</taxon>
        <taxon>Eurotiales</taxon>
        <taxon>Aspergillaceae</taxon>
        <taxon>Aspergillus</taxon>
        <taxon>Aspergillus subgen. Aspergillus</taxon>
    </lineage>
</organism>
<feature type="transmembrane region" description="Helical" evidence="1">
    <location>
        <begin position="16"/>
        <end position="34"/>
    </location>
</feature>
<name>A0A1L9V9C8_ASPGL</name>
<reference evidence="3" key="1">
    <citation type="journal article" date="2017" name="Genome Biol.">
        <title>Comparative genomics reveals high biological diversity and specific adaptations in the industrially and medically important fungal genus Aspergillus.</title>
        <authorList>
            <person name="de Vries R.P."/>
            <person name="Riley R."/>
            <person name="Wiebenga A."/>
            <person name="Aguilar-Osorio G."/>
            <person name="Amillis S."/>
            <person name="Uchima C.A."/>
            <person name="Anderluh G."/>
            <person name="Asadollahi M."/>
            <person name="Askin M."/>
            <person name="Barry K."/>
            <person name="Battaglia E."/>
            <person name="Bayram O."/>
            <person name="Benocci T."/>
            <person name="Braus-Stromeyer S.A."/>
            <person name="Caldana C."/>
            <person name="Canovas D."/>
            <person name="Cerqueira G.C."/>
            <person name="Chen F."/>
            <person name="Chen W."/>
            <person name="Choi C."/>
            <person name="Clum A."/>
            <person name="Dos Santos R.A."/>
            <person name="Damasio A.R."/>
            <person name="Diallinas G."/>
            <person name="Emri T."/>
            <person name="Fekete E."/>
            <person name="Flipphi M."/>
            <person name="Freyberg S."/>
            <person name="Gallo A."/>
            <person name="Gournas C."/>
            <person name="Habgood R."/>
            <person name="Hainaut M."/>
            <person name="Harispe M.L."/>
            <person name="Henrissat B."/>
            <person name="Hilden K.S."/>
            <person name="Hope R."/>
            <person name="Hossain A."/>
            <person name="Karabika E."/>
            <person name="Karaffa L."/>
            <person name="Karanyi Z."/>
            <person name="Krasevec N."/>
            <person name="Kuo A."/>
            <person name="Kusch H."/>
            <person name="LaButti K."/>
            <person name="Lagendijk E.L."/>
            <person name="Lapidus A."/>
            <person name="Levasseur A."/>
            <person name="Lindquist E."/>
            <person name="Lipzen A."/>
            <person name="Logrieco A.F."/>
            <person name="MacCabe A."/>
            <person name="Maekelae M.R."/>
            <person name="Malavazi I."/>
            <person name="Melin P."/>
            <person name="Meyer V."/>
            <person name="Mielnichuk N."/>
            <person name="Miskei M."/>
            <person name="Molnar A.P."/>
            <person name="Mule G."/>
            <person name="Ngan C.Y."/>
            <person name="Orejas M."/>
            <person name="Orosz E."/>
            <person name="Ouedraogo J.P."/>
            <person name="Overkamp K.M."/>
            <person name="Park H.-S."/>
            <person name="Perrone G."/>
            <person name="Piumi F."/>
            <person name="Punt P.J."/>
            <person name="Ram A.F."/>
            <person name="Ramon A."/>
            <person name="Rauscher S."/>
            <person name="Record E."/>
            <person name="Riano-Pachon D.M."/>
            <person name="Robert V."/>
            <person name="Roehrig J."/>
            <person name="Ruller R."/>
            <person name="Salamov A."/>
            <person name="Salih N.S."/>
            <person name="Samson R.A."/>
            <person name="Sandor E."/>
            <person name="Sanguinetti M."/>
            <person name="Schuetze T."/>
            <person name="Sepcic K."/>
            <person name="Shelest E."/>
            <person name="Sherlock G."/>
            <person name="Sophianopoulou V."/>
            <person name="Squina F.M."/>
            <person name="Sun H."/>
            <person name="Susca A."/>
            <person name="Todd R.B."/>
            <person name="Tsang A."/>
            <person name="Unkles S.E."/>
            <person name="van de Wiele N."/>
            <person name="van Rossen-Uffink D."/>
            <person name="Oliveira J.V."/>
            <person name="Vesth T.C."/>
            <person name="Visser J."/>
            <person name="Yu J.-H."/>
            <person name="Zhou M."/>
            <person name="Andersen M.R."/>
            <person name="Archer D.B."/>
            <person name="Baker S.E."/>
            <person name="Benoit I."/>
            <person name="Brakhage A.A."/>
            <person name="Braus G.H."/>
            <person name="Fischer R."/>
            <person name="Frisvad J.C."/>
            <person name="Goldman G.H."/>
            <person name="Houbraken J."/>
            <person name="Oakley B."/>
            <person name="Pocsi I."/>
            <person name="Scazzocchio C."/>
            <person name="Seiboth B."/>
            <person name="vanKuyk P.A."/>
            <person name="Wortman J."/>
            <person name="Dyer P.S."/>
            <person name="Grigoriev I.V."/>
        </authorList>
    </citation>
    <scope>NUCLEOTIDE SEQUENCE [LARGE SCALE GENOMIC DNA]</scope>
    <source>
        <strain evidence="3">CBS 516.65</strain>
    </source>
</reference>
<dbReference type="EMBL" id="KV878910">
    <property type="protein sequence ID" value="OJJ80537.1"/>
    <property type="molecule type" value="Genomic_DNA"/>
</dbReference>
<keyword evidence="3" id="KW-1185">Reference proteome</keyword>
<dbReference type="Proteomes" id="UP000184300">
    <property type="component" value="Unassembled WGS sequence"/>
</dbReference>
<protein>
    <submittedName>
        <fullName evidence="2">Uncharacterized protein</fullName>
    </submittedName>
</protein>
<dbReference type="VEuPathDB" id="FungiDB:ASPGLDRAFT_51373"/>